<keyword evidence="3" id="KW-1185">Reference proteome</keyword>
<organism evidence="2 3">
    <name type="scientific">Rhizoclosmatium globosum</name>
    <dbReference type="NCBI Taxonomy" id="329046"/>
    <lineage>
        <taxon>Eukaryota</taxon>
        <taxon>Fungi</taxon>
        <taxon>Fungi incertae sedis</taxon>
        <taxon>Chytridiomycota</taxon>
        <taxon>Chytridiomycota incertae sedis</taxon>
        <taxon>Chytridiomycetes</taxon>
        <taxon>Chytridiales</taxon>
        <taxon>Chytriomycetaceae</taxon>
        <taxon>Rhizoclosmatium</taxon>
    </lineage>
</organism>
<protein>
    <submittedName>
        <fullName evidence="2">Uncharacterized protein</fullName>
    </submittedName>
</protein>
<feature type="compositionally biased region" description="Polar residues" evidence="1">
    <location>
        <begin position="96"/>
        <end position="109"/>
    </location>
</feature>
<comment type="caution">
    <text evidence="2">The sequence shown here is derived from an EMBL/GenBank/DDBJ whole genome shotgun (WGS) entry which is preliminary data.</text>
</comment>
<evidence type="ECO:0000313" key="3">
    <source>
        <dbReference type="Proteomes" id="UP000193642"/>
    </source>
</evidence>
<name>A0A1Y2C798_9FUNG</name>
<reference evidence="2 3" key="1">
    <citation type="submission" date="2016-07" db="EMBL/GenBank/DDBJ databases">
        <title>Pervasive Adenine N6-methylation of Active Genes in Fungi.</title>
        <authorList>
            <consortium name="DOE Joint Genome Institute"/>
            <person name="Mondo S.J."/>
            <person name="Dannebaum R.O."/>
            <person name="Kuo R.C."/>
            <person name="Labutti K."/>
            <person name="Haridas S."/>
            <person name="Kuo A."/>
            <person name="Salamov A."/>
            <person name="Ahrendt S.R."/>
            <person name="Lipzen A."/>
            <person name="Sullivan W."/>
            <person name="Andreopoulos W.B."/>
            <person name="Clum A."/>
            <person name="Lindquist E."/>
            <person name="Daum C."/>
            <person name="Ramamoorthy G.K."/>
            <person name="Gryganskyi A."/>
            <person name="Culley D."/>
            <person name="Magnuson J.K."/>
            <person name="James T.Y."/>
            <person name="O'Malley M.A."/>
            <person name="Stajich J.E."/>
            <person name="Spatafora J.W."/>
            <person name="Visel A."/>
            <person name="Grigoriev I.V."/>
        </authorList>
    </citation>
    <scope>NUCLEOTIDE SEQUENCE [LARGE SCALE GENOMIC DNA]</scope>
    <source>
        <strain evidence="2 3">JEL800</strain>
    </source>
</reference>
<evidence type="ECO:0000313" key="2">
    <source>
        <dbReference type="EMBL" id="ORY42909.1"/>
    </source>
</evidence>
<gene>
    <name evidence="2" type="ORF">BCR33DRAFT_288766</name>
</gene>
<evidence type="ECO:0000256" key="1">
    <source>
        <dbReference type="SAM" id="MobiDB-lite"/>
    </source>
</evidence>
<accession>A0A1Y2C798</accession>
<dbReference type="AlphaFoldDB" id="A0A1Y2C798"/>
<feature type="region of interest" description="Disordered" evidence="1">
    <location>
        <begin position="69"/>
        <end position="116"/>
    </location>
</feature>
<dbReference type="Proteomes" id="UP000193642">
    <property type="component" value="Unassembled WGS sequence"/>
</dbReference>
<proteinExistence type="predicted"/>
<sequence>MDKKSFSSQTIMLLKGELSLFTSQHLRQLLRNNHTNVHLHHPARSNQFNECSISLGVVGPCPTRQVQIPTKETERQEASWTRPLEGPGSLSGLKEPSNNPKRLKNQLNPPSEPVHCLQQSSVPTLTNKLKETVNESHQKGGC</sequence>
<dbReference type="EMBL" id="MCGO01000027">
    <property type="protein sequence ID" value="ORY42909.1"/>
    <property type="molecule type" value="Genomic_DNA"/>
</dbReference>